<dbReference type="UniPathway" id="UPA00219"/>
<feature type="region of interest" description="Disordered" evidence="6">
    <location>
        <begin position="496"/>
        <end position="526"/>
    </location>
</feature>
<dbReference type="Proteomes" id="UP000249432">
    <property type="component" value="Unassembled WGS sequence"/>
</dbReference>
<accession>A0A2W5T104</accession>
<evidence type="ECO:0000313" key="9">
    <source>
        <dbReference type="EMBL" id="PZR05155.1"/>
    </source>
</evidence>
<evidence type="ECO:0000313" key="10">
    <source>
        <dbReference type="Proteomes" id="UP000249432"/>
    </source>
</evidence>
<comment type="subcellular location">
    <subcellularLocation>
        <location evidence="4 5">Cytoplasm</location>
    </subcellularLocation>
</comment>
<evidence type="ECO:0000256" key="5">
    <source>
        <dbReference type="RuleBase" id="RU004135"/>
    </source>
</evidence>
<feature type="binding site" evidence="4">
    <location>
        <position position="189"/>
    </location>
    <ligand>
        <name>UDP-N-acetyl-alpha-D-muramoyl-L-alanyl-D-glutamate</name>
        <dbReference type="ChEBI" id="CHEBI:83900"/>
    </ligand>
</feature>
<name>A0A2W5T104_9CORY</name>
<feature type="binding site" evidence="4">
    <location>
        <begin position="112"/>
        <end position="118"/>
    </location>
    <ligand>
        <name>ATP</name>
        <dbReference type="ChEBI" id="CHEBI:30616"/>
    </ligand>
</feature>
<keyword evidence="3 4" id="KW-0131">Cell cycle</keyword>
<dbReference type="Gene3D" id="3.90.190.20">
    <property type="entry name" value="Mur ligase, C-terminal domain"/>
    <property type="match status" value="1"/>
</dbReference>
<feature type="binding site" evidence="4">
    <location>
        <position position="391"/>
    </location>
    <ligand>
        <name>meso-2,6-diaminopimelate</name>
        <dbReference type="ChEBI" id="CHEBI:57791"/>
    </ligand>
</feature>
<dbReference type="GO" id="GO:0000287">
    <property type="term" value="F:magnesium ion binding"/>
    <property type="evidence" value="ECO:0007669"/>
    <property type="project" value="UniProtKB-UniRule"/>
</dbReference>
<keyword evidence="4 5" id="KW-0573">Peptidoglycan synthesis</keyword>
<comment type="pathway">
    <text evidence="4 5">Cell wall biogenesis; peptidoglycan biosynthesis.</text>
</comment>
<dbReference type="GO" id="GO:0051301">
    <property type="term" value="P:cell division"/>
    <property type="evidence" value="ECO:0007669"/>
    <property type="project" value="UniProtKB-KW"/>
</dbReference>
<dbReference type="Pfam" id="PF08245">
    <property type="entry name" value="Mur_ligase_M"/>
    <property type="match status" value="1"/>
</dbReference>
<dbReference type="EC" id="6.3.2.13" evidence="4"/>
<dbReference type="PANTHER" id="PTHR23135:SF4">
    <property type="entry name" value="UDP-N-ACETYLMURAMOYL-L-ALANYL-D-GLUTAMATE--2,6-DIAMINOPIMELATE LIGASE MURE HOMOLOG, CHLOROPLASTIC"/>
    <property type="match status" value="1"/>
</dbReference>
<comment type="caution">
    <text evidence="9">The sequence shown here is derived from an EMBL/GenBank/DDBJ whole genome shotgun (WGS) entry which is preliminary data.</text>
</comment>
<feature type="binding site" evidence="4">
    <location>
        <begin position="415"/>
        <end position="418"/>
    </location>
    <ligand>
        <name>meso-2,6-diaminopimelate</name>
        <dbReference type="ChEBI" id="CHEBI:57791"/>
    </ligand>
</feature>
<dbReference type="AlphaFoldDB" id="A0A2W5T104"/>
<comment type="catalytic activity">
    <reaction evidence="4">
        <text>UDP-N-acetyl-alpha-D-muramoyl-L-alanyl-D-glutamate + meso-2,6-diaminopimelate + ATP = UDP-N-acetyl-alpha-D-muramoyl-L-alanyl-gamma-D-glutamyl-meso-2,6-diaminopimelate + ADP + phosphate + H(+)</text>
        <dbReference type="Rhea" id="RHEA:23676"/>
        <dbReference type="ChEBI" id="CHEBI:15378"/>
        <dbReference type="ChEBI" id="CHEBI:30616"/>
        <dbReference type="ChEBI" id="CHEBI:43474"/>
        <dbReference type="ChEBI" id="CHEBI:57791"/>
        <dbReference type="ChEBI" id="CHEBI:83900"/>
        <dbReference type="ChEBI" id="CHEBI:83905"/>
        <dbReference type="ChEBI" id="CHEBI:456216"/>
        <dbReference type="EC" id="6.3.2.13"/>
    </reaction>
</comment>
<feature type="binding site" evidence="4">
    <location>
        <position position="490"/>
    </location>
    <ligand>
        <name>meso-2,6-diaminopimelate</name>
        <dbReference type="ChEBI" id="CHEBI:57791"/>
    </ligand>
</feature>
<dbReference type="Gene3D" id="3.40.1390.10">
    <property type="entry name" value="MurE/MurF, N-terminal domain"/>
    <property type="match status" value="1"/>
</dbReference>
<dbReference type="InterPro" id="IPR036565">
    <property type="entry name" value="Mur-like_cat_sf"/>
</dbReference>
<keyword evidence="2 4" id="KW-0132">Cell division</keyword>
<organism evidence="9 10">
    <name type="scientific">Corynebacterium kroppenstedtii</name>
    <dbReference type="NCBI Taxonomy" id="161879"/>
    <lineage>
        <taxon>Bacteria</taxon>
        <taxon>Bacillati</taxon>
        <taxon>Actinomycetota</taxon>
        <taxon>Actinomycetes</taxon>
        <taxon>Mycobacteriales</taxon>
        <taxon>Corynebacteriaceae</taxon>
        <taxon>Corynebacterium</taxon>
    </lineage>
</organism>
<comment type="similarity">
    <text evidence="1 4">Belongs to the MurCDEF family. MurE subfamily.</text>
</comment>
<evidence type="ECO:0000256" key="2">
    <source>
        <dbReference type="ARBA" id="ARBA00022618"/>
    </source>
</evidence>
<comment type="function">
    <text evidence="4">Catalyzes the addition of meso-diaminopimelic acid to the nucleotide precursor UDP-N-acetylmuramoyl-L-alanyl-D-glutamate (UMAG) in the biosynthesis of bacterial cell-wall peptidoglycan.</text>
</comment>
<evidence type="ECO:0000256" key="3">
    <source>
        <dbReference type="ARBA" id="ARBA00023306"/>
    </source>
</evidence>
<comment type="caution">
    <text evidence="4">Lacks conserved residue(s) required for the propagation of feature annotation.</text>
</comment>
<dbReference type="PANTHER" id="PTHR23135">
    <property type="entry name" value="MUR LIGASE FAMILY MEMBER"/>
    <property type="match status" value="1"/>
</dbReference>
<dbReference type="SUPFAM" id="SSF63418">
    <property type="entry name" value="MurE/MurF N-terminal domain"/>
    <property type="match status" value="1"/>
</dbReference>
<dbReference type="Pfam" id="PF02875">
    <property type="entry name" value="Mur_ligase_C"/>
    <property type="match status" value="1"/>
</dbReference>
<dbReference type="Gene3D" id="3.40.1190.10">
    <property type="entry name" value="Mur-like, catalytic domain"/>
    <property type="match status" value="1"/>
</dbReference>
<dbReference type="InterPro" id="IPR005761">
    <property type="entry name" value="UDP-N-AcMur-Glu-dNH2Pim_ligase"/>
</dbReference>
<feature type="binding site" evidence="4">
    <location>
        <begin position="154"/>
        <end position="155"/>
    </location>
    <ligand>
        <name>UDP-N-acetyl-alpha-D-muramoyl-L-alanyl-D-glutamate</name>
        <dbReference type="ChEBI" id="CHEBI:83900"/>
    </ligand>
</feature>
<feature type="short sequence motif" description="Meso-diaminopimelate recognition motif" evidence="4">
    <location>
        <begin position="415"/>
        <end position="418"/>
    </location>
</feature>
<feature type="modified residue" description="N6-carboxylysine" evidence="4">
    <location>
        <position position="221"/>
    </location>
</feature>
<dbReference type="SUPFAM" id="SSF53623">
    <property type="entry name" value="MurD-like peptide ligases, catalytic domain"/>
    <property type="match status" value="1"/>
</dbReference>
<feature type="binding site" evidence="4">
    <location>
        <position position="494"/>
    </location>
    <ligand>
        <name>meso-2,6-diaminopimelate</name>
        <dbReference type="ChEBI" id="CHEBI:57791"/>
    </ligand>
</feature>
<dbReference type="InterPro" id="IPR036615">
    <property type="entry name" value="Mur_ligase_C_dom_sf"/>
</dbReference>
<evidence type="ECO:0000259" key="8">
    <source>
        <dbReference type="Pfam" id="PF08245"/>
    </source>
</evidence>
<feature type="compositionally biased region" description="Basic and acidic residues" evidence="6">
    <location>
        <begin position="504"/>
        <end position="526"/>
    </location>
</feature>
<dbReference type="GO" id="GO:0008360">
    <property type="term" value="P:regulation of cell shape"/>
    <property type="evidence" value="ECO:0007669"/>
    <property type="project" value="UniProtKB-KW"/>
</dbReference>
<dbReference type="InterPro" id="IPR013221">
    <property type="entry name" value="Mur_ligase_cen"/>
</dbReference>
<dbReference type="GO" id="GO:0008765">
    <property type="term" value="F:UDP-N-acetylmuramoylalanyl-D-glutamate-2,6-diaminopimelate ligase activity"/>
    <property type="evidence" value="ECO:0007669"/>
    <property type="project" value="UniProtKB-UniRule"/>
</dbReference>
<evidence type="ECO:0000256" key="4">
    <source>
        <dbReference type="HAMAP-Rule" id="MF_00208"/>
    </source>
</evidence>
<feature type="domain" description="Mur ligase central" evidence="8">
    <location>
        <begin position="110"/>
        <end position="320"/>
    </location>
</feature>
<dbReference type="GO" id="GO:0005524">
    <property type="term" value="F:ATP binding"/>
    <property type="evidence" value="ECO:0007669"/>
    <property type="project" value="UniProtKB-UniRule"/>
</dbReference>
<dbReference type="GO" id="GO:0005737">
    <property type="term" value="C:cytoplasm"/>
    <property type="evidence" value="ECO:0007669"/>
    <property type="project" value="UniProtKB-SubCell"/>
</dbReference>
<feature type="domain" description="Mur ligase C-terminal" evidence="7">
    <location>
        <begin position="342"/>
        <end position="492"/>
    </location>
</feature>
<dbReference type="NCBIfam" id="TIGR01085">
    <property type="entry name" value="murE"/>
    <property type="match status" value="1"/>
</dbReference>
<protein>
    <recommendedName>
        <fullName evidence="4">UDP-N-acetylmuramoyl-L-alanyl-D-glutamate--2,6-diaminopimelate ligase</fullName>
        <ecNumber evidence="4">6.3.2.13</ecNumber>
    </recommendedName>
    <alternativeName>
        <fullName evidence="4">Meso-A2pm-adding enzyme</fullName>
    </alternativeName>
    <alternativeName>
        <fullName evidence="4">Meso-diaminopimelate-adding enzyme</fullName>
    </alternativeName>
    <alternativeName>
        <fullName evidence="4">UDP-MurNAc-L-Ala-D-Glu:meso-diaminopimelate ligase</fullName>
    </alternativeName>
    <alternativeName>
        <fullName evidence="4">UDP-MurNAc-tripeptide synthetase</fullName>
    </alternativeName>
    <alternativeName>
        <fullName evidence="4">UDP-N-acetylmuramyl-tripeptide synthetase</fullName>
    </alternativeName>
</protein>
<keyword evidence="4" id="KW-0963">Cytoplasm</keyword>
<dbReference type="GO" id="GO:0009252">
    <property type="term" value="P:peptidoglycan biosynthetic process"/>
    <property type="evidence" value="ECO:0007669"/>
    <property type="project" value="UniProtKB-UniRule"/>
</dbReference>
<dbReference type="HAMAP" id="MF_00208">
    <property type="entry name" value="MurE"/>
    <property type="match status" value="1"/>
</dbReference>
<keyword evidence="4" id="KW-0547">Nucleotide-binding</keyword>
<keyword evidence="4 5" id="KW-0961">Cell wall biogenesis/degradation</keyword>
<dbReference type="NCBIfam" id="NF001126">
    <property type="entry name" value="PRK00139.1-4"/>
    <property type="match status" value="1"/>
</dbReference>
<feature type="region of interest" description="Disordered" evidence="6">
    <location>
        <begin position="436"/>
        <end position="460"/>
    </location>
</feature>
<feature type="binding site" evidence="4">
    <location>
        <position position="30"/>
    </location>
    <ligand>
        <name>UDP-N-acetyl-alpha-D-muramoyl-L-alanyl-D-glutamate</name>
        <dbReference type="ChEBI" id="CHEBI:83900"/>
    </ligand>
</feature>
<dbReference type="InterPro" id="IPR004101">
    <property type="entry name" value="Mur_ligase_C"/>
</dbReference>
<keyword evidence="4" id="KW-0067">ATP-binding</keyword>
<dbReference type="SUPFAM" id="SSF53244">
    <property type="entry name" value="MurD-like peptide ligases, peptide-binding domain"/>
    <property type="match status" value="1"/>
</dbReference>
<evidence type="ECO:0000259" key="7">
    <source>
        <dbReference type="Pfam" id="PF02875"/>
    </source>
</evidence>
<sequence length="526" mass="56050">MATLQELAEISGGRLIRADDPNLVVTDIGLNAQALPECGLFAGVPGLHVHGAQFADSSSAAAVLTDHDGVEKVTREELPIIVVDDVRAVLGAVSSAVYDHPSRDLTVIGITGTAGKTTTSYMVEAALLHHGISTGLIGTTGTRINGEKVPSTLTTPEAPNLQELFAMMKKRGVTHVVMEVSSHAIALGRVLGTHFSVAGFTNLSQDHLDFHPTMEDYFQTKARLFKEDSPLHAETAVVCIDDAWGQRLATMLPHPFTVSTEAASEHDASLQPDVWAGPSSVMDNGVQTAELYGFGANGMTLHIPMPGRFNVANAMLAMGLLVKTGMKAEDAIEGLSTVTVPGRLERIDCGQDFMAVVDYAHKPGAIAAVLDTLRAHVRGRIAIVVGAGGDRDHSKRPIMGREAALRSDLVIVTDDNPRSEDPASIRQQVVAGAKEVADHASVDGTDESRNKVKTEGSEHRPTIREIGDRREAIRAAIQWAQPGDAVIVAGKGHETGQLIGDTTHPFDDRVETRRSIDDKLSSSVEK</sequence>
<dbReference type="InterPro" id="IPR035911">
    <property type="entry name" value="MurE/MurF_N"/>
</dbReference>
<dbReference type="RefSeq" id="WP_303734655.1">
    <property type="nucleotide sequence ID" value="NZ_CAKZHK010000008.1"/>
</dbReference>
<dbReference type="GO" id="GO:0071555">
    <property type="term" value="P:cell wall organization"/>
    <property type="evidence" value="ECO:0007669"/>
    <property type="project" value="UniProtKB-KW"/>
</dbReference>
<feature type="binding site" evidence="4">
    <location>
        <position position="181"/>
    </location>
    <ligand>
        <name>UDP-N-acetyl-alpha-D-muramoyl-L-alanyl-D-glutamate</name>
        <dbReference type="ChEBI" id="CHEBI:83900"/>
    </ligand>
</feature>
<keyword evidence="4 9" id="KW-0436">Ligase</keyword>
<comment type="PTM">
    <text evidence="4">Carboxylation is probably crucial for Mg(2+) binding and, consequently, for the gamma-phosphate positioning of ATP.</text>
</comment>
<dbReference type="NCBIfam" id="NF001124">
    <property type="entry name" value="PRK00139.1-2"/>
    <property type="match status" value="1"/>
</dbReference>
<proteinExistence type="inferred from homology"/>
<keyword evidence="4 5" id="KW-0133">Cell shape</keyword>
<gene>
    <name evidence="4" type="primary">murE</name>
    <name evidence="9" type="ORF">DI525_04865</name>
</gene>
<evidence type="ECO:0000256" key="6">
    <source>
        <dbReference type="SAM" id="MobiDB-lite"/>
    </source>
</evidence>
<reference evidence="9 10" key="1">
    <citation type="submission" date="2017-08" db="EMBL/GenBank/DDBJ databases">
        <title>Infants hospitalized years apart are colonized by the same room-sourced microbial strains.</title>
        <authorList>
            <person name="Brooks B."/>
            <person name="Olm M.R."/>
            <person name="Firek B.A."/>
            <person name="Baker R."/>
            <person name="Thomas B.C."/>
            <person name="Morowitz M.J."/>
            <person name="Banfield J.F."/>
        </authorList>
    </citation>
    <scope>NUCLEOTIDE SEQUENCE [LARGE SCALE GENOMIC DNA]</scope>
    <source>
        <strain evidence="9">S2_003_000_R1_3</strain>
    </source>
</reference>
<keyword evidence="4" id="KW-0460">Magnesium</keyword>
<comment type="cofactor">
    <cofactor evidence="4">
        <name>Mg(2+)</name>
        <dbReference type="ChEBI" id="CHEBI:18420"/>
    </cofactor>
</comment>
<evidence type="ECO:0000256" key="1">
    <source>
        <dbReference type="ARBA" id="ARBA00005898"/>
    </source>
</evidence>
<dbReference type="EMBL" id="QFRA01000008">
    <property type="protein sequence ID" value="PZR05155.1"/>
    <property type="molecule type" value="Genomic_DNA"/>
</dbReference>